<name>A0A5M6D5C9_9BACT</name>
<dbReference type="AlphaFoldDB" id="A0A5M6D5C9"/>
<comment type="caution">
    <text evidence="4">The sequence shown here is derived from an EMBL/GenBank/DDBJ whole genome shotgun (WGS) entry which is preliminary data.</text>
</comment>
<dbReference type="GO" id="GO:0000160">
    <property type="term" value="P:phosphorelay signal transduction system"/>
    <property type="evidence" value="ECO:0007669"/>
    <property type="project" value="InterPro"/>
</dbReference>
<evidence type="ECO:0000313" key="5">
    <source>
        <dbReference type="Proteomes" id="UP000324479"/>
    </source>
</evidence>
<dbReference type="Proteomes" id="UP000324479">
    <property type="component" value="Unassembled WGS sequence"/>
</dbReference>
<dbReference type="InterPro" id="IPR050595">
    <property type="entry name" value="Bact_response_regulator"/>
</dbReference>
<accession>A0A5M6D5C9</accession>
<dbReference type="Gene3D" id="3.40.50.2300">
    <property type="match status" value="1"/>
</dbReference>
<evidence type="ECO:0000259" key="3">
    <source>
        <dbReference type="PROSITE" id="PS50110"/>
    </source>
</evidence>
<dbReference type="PANTHER" id="PTHR44591">
    <property type="entry name" value="STRESS RESPONSE REGULATOR PROTEIN 1"/>
    <property type="match status" value="1"/>
</dbReference>
<keyword evidence="1 2" id="KW-0597">Phosphoprotein</keyword>
<dbReference type="InterPro" id="IPR011006">
    <property type="entry name" value="CheY-like_superfamily"/>
</dbReference>
<dbReference type="SMART" id="SM00448">
    <property type="entry name" value="REC"/>
    <property type="match status" value="1"/>
</dbReference>
<dbReference type="SUPFAM" id="SSF52172">
    <property type="entry name" value="CheY-like"/>
    <property type="match status" value="1"/>
</dbReference>
<keyword evidence="5" id="KW-1185">Reference proteome</keyword>
<protein>
    <submittedName>
        <fullName evidence="4">Response regulator</fullName>
    </submittedName>
</protein>
<feature type="modified residue" description="4-aspartylphosphate" evidence="2">
    <location>
        <position position="55"/>
    </location>
</feature>
<sequence>MARQFTVAVIDNDDSIRKALQRLLLSSGYAVQAYSSAEAFLECDAAERADCLLLDVRLGGASGIQLQRNLLEMNRQVPTVFMTSHQDENSRRAALEAGASGFLSKPADTDALLESIRRALERLD</sequence>
<dbReference type="RefSeq" id="WP_150077131.1">
    <property type="nucleotide sequence ID" value="NZ_VWOX01000007.1"/>
</dbReference>
<dbReference type="PROSITE" id="PS50110">
    <property type="entry name" value="RESPONSE_REGULATORY"/>
    <property type="match status" value="1"/>
</dbReference>
<organism evidence="4 5">
    <name type="scientific">Roseiconus nitratireducens</name>
    <dbReference type="NCBI Taxonomy" id="2605748"/>
    <lineage>
        <taxon>Bacteria</taxon>
        <taxon>Pseudomonadati</taxon>
        <taxon>Planctomycetota</taxon>
        <taxon>Planctomycetia</taxon>
        <taxon>Pirellulales</taxon>
        <taxon>Pirellulaceae</taxon>
        <taxon>Roseiconus</taxon>
    </lineage>
</organism>
<evidence type="ECO:0000256" key="1">
    <source>
        <dbReference type="ARBA" id="ARBA00022553"/>
    </source>
</evidence>
<proteinExistence type="predicted"/>
<dbReference type="InterPro" id="IPR001789">
    <property type="entry name" value="Sig_transdc_resp-reg_receiver"/>
</dbReference>
<dbReference type="PANTHER" id="PTHR44591:SF25">
    <property type="entry name" value="CHEMOTAXIS TWO-COMPONENT RESPONSE REGULATOR"/>
    <property type="match status" value="1"/>
</dbReference>
<evidence type="ECO:0000256" key="2">
    <source>
        <dbReference type="PROSITE-ProRule" id="PRU00169"/>
    </source>
</evidence>
<dbReference type="EMBL" id="VWOX01000007">
    <property type="protein sequence ID" value="KAA5542714.1"/>
    <property type="molecule type" value="Genomic_DNA"/>
</dbReference>
<reference evidence="4 5" key="1">
    <citation type="submission" date="2019-08" db="EMBL/GenBank/DDBJ databases">
        <authorList>
            <person name="Dhanesh K."/>
            <person name="Kumar G."/>
            <person name="Sasikala C."/>
            <person name="Venkata Ramana C."/>
        </authorList>
    </citation>
    <scope>NUCLEOTIDE SEQUENCE [LARGE SCALE GENOMIC DNA]</scope>
    <source>
        <strain evidence="4 5">JC645</strain>
    </source>
</reference>
<gene>
    <name evidence="4" type="ORF">FYK55_14400</name>
</gene>
<evidence type="ECO:0000313" key="4">
    <source>
        <dbReference type="EMBL" id="KAA5542714.1"/>
    </source>
</evidence>
<feature type="domain" description="Response regulatory" evidence="3">
    <location>
        <begin position="6"/>
        <end position="120"/>
    </location>
</feature>
<dbReference type="Pfam" id="PF00072">
    <property type="entry name" value="Response_reg"/>
    <property type="match status" value="1"/>
</dbReference>